<evidence type="ECO:0000313" key="10">
    <source>
        <dbReference type="Proteomes" id="UP001186944"/>
    </source>
</evidence>
<dbReference type="InterPro" id="IPR008166">
    <property type="entry name" value="Glyco_transf_92"/>
</dbReference>
<keyword evidence="4 8" id="KW-0808">Transferase</keyword>
<protein>
    <recommendedName>
        <fullName evidence="8">Glycosyltransferase family 92 protein</fullName>
        <ecNumber evidence="8">2.4.1.-</ecNumber>
    </recommendedName>
</protein>
<dbReference type="EMBL" id="VSWD01000014">
    <property type="protein sequence ID" value="KAK3083267.1"/>
    <property type="molecule type" value="Genomic_DNA"/>
</dbReference>
<keyword evidence="6" id="KW-1133">Transmembrane helix</keyword>
<evidence type="ECO:0000256" key="8">
    <source>
        <dbReference type="RuleBase" id="RU366017"/>
    </source>
</evidence>
<evidence type="ECO:0000256" key="3">
    <source>
        <dbReference type="ARBA" id="ARBA00022676"/>
    </source>
</evidence>
<organism evidence="9 10">
    <name type="scientific">Pinctada imbricata</name>
    <name type="common">Atlantic pearl-oyster</name>
    <name type="synonym">Pinctada martensii</name>
    <dbReference type="NCBI Taxonomy" id="66713"/>
    <lineage>
        <taxon>Eukaryota</taxon>
        <taxon>Metazoa</taxon>
        <taxon>Spiralia</taxon>
        <taxon>Lophotrochozoa</taxon>
        <taxon>Mollusca</taxon>
        <taxon>Bivalvia</taxon>
        <taxon>Autobranchia</taxon>
        <taxon>Pteriomorphia</taxon>
        <taxon>Pterioida</taxon>
        <taxon>Pterioidea</taxon>
        <taxon>Pteriidae</taxon>
        <taxon>Pinctada</taxon>
    </lineage>
</organism>
<evidence type="ECO:0000256" key="2">
    <source>
        <dbReference type="ARBA" id="ARBA00007647"/>
    </source>
</evidence>
<gene>
    <name evidence="9" type="ORF">FSP39_017979</name>
</gene>
<evidence type="ECO:0000256" key="5">
    <source>
        <dbReference type="ARBA" id="ARBA00022692"/>
    </source>
</evidence>
<dbReference type="PANTHER" id="PTHR21461">
    <property type="entry name" value="GLYCOSYLTRANSFERASE FAMILY 92 PROTEIN"/>
    <property type="match status" value="1"/>
</dbReference>
<keyword evidence="5" id="KW-0812">Transmembrane</keyword>
<sequence length="249" mass="29223">MIELNRILGADFFIFYNQSSSQNIEGILNHYQAEGLIQIVQWNLPGKVTFYDRIPTQEGGHYYRQVAALNDCVYRNKGVSRYVVNQDLDEFLIPRKLKTWHQLMADIPGGYGSYTFCSAVFPKYWSDALSLSHEDTRDAIEFGSKTVLKQFRYKAFHHDQRTKWIVRPECIVACGIHDIWKTTANASCDNYNVMESKAKIHHYDNWKSIDSTKILDNRINGYKAELLQRLKNKWQILKKFKQKNRTLIE</sequence>
<proteinExistence type="inferred from homology"/>
<comment type="similarity">
    <text evidence="2 8">Belongs to the glycosyltransferase 92 family.</text>
</comment>
<comment type="subcellular location">
    <subcellularLocation>
        <location evidence="1">Membrane</location>
        <topology evidence="1">Single-pass membrane protein</topology>
    </subcellularLocation>
</comment>
<evidence type="ECO:0000256" key="6">
    <source>
        <dbReference type="ARBA" id="ARBA00022989"/>
    </source>
</evidence>
<evidence type="ECO:0000256" key="1">
    <source>
        <dbReference type="ARBA" id="ARBA00004167"/>
    </source>
</evidence>
<evidence type="ECO:0000256" key="4">
    <source>
        <dbReference type="ARBA" id="ARBA00022679"/>
    </source>
</evidence>
<name>A0AA89BJJ2_PINIB</name>
<keyword evidence="3 8" id="KW-0328">Glycosyltransferase</keyword>
<dbReference type="GO" id="GO:0016020">
    <property type="term" value="C:membrane"/>
    <property type="evidence" value="ECO:0007669"/>
    <property type="project" value="UniProtKB-SubCell"/>
</dbReference>
<dbReference type="GO" id="GO:0005737">
    <property type="term" value="C:cytoplasm"/>
    <property type="evidence" value="ECO:0007669"/>
    <property type="project" value="TreeGrafter"/>
</dbReference>
<dbReference type="GO" id="GO:0016757">
    <property type="term" value="F:glycosyltransferase activity"/>
    <property type="evidence" value="ECO:0007669"/>
    <property type="project" value="UniProtKB-UniRule"/>
</dbReference>
<evidence type="ECO:0000256" key="7">
    <source>
        <dbReference type="ARBA" id="ARBA00023136"/>
    </source>
</evidence>
<dbReference type="EC" id="2.4.1.-" evidence="8"/>
<evidence type="ECO:0000313" key="9">
    <source>
        <dbReference type="EMBL" id="KAK3083267.1"/>
    </source>
</evidence>
<comment type="caution">
    <text evidence="9">The sequence shown here is derived from an EMBL/GenBank/DDBJ whole genome shotgun (WGS) entry which is preliminary data.</text>
</comment>
<dbReference type="PANTHER" id="PTHR21461:SF69">
    <property type="entry name" value="GLYCOSYLTRANSFERASE FAMILY 92 PROTEIN"/>
    <property type="match status" value="1"/>
</dbReference>
<dbReference type="Pfam" id="PF01697">
    <property type="entry name" value="Glyco_transf_92"/>
    <property type="match status" value="1"/>
</dbReference>
<keyword evidence="7" id="KW-0472">Membrane</keyword>
<dbReference type="Proteomes" id="UP001186944">
    <property type="component" value="Unassembled WGS sequence"/>
</dbReference>
<reference evidence="9" key="1">
    <citation type="submission" date="2019-08" db="EMBL/GenBank/DDBJ databases">
        <title>The improved chromosome-level genome for the pearl oyster Pinctada fucata martensii using PacBio sequencing and Hi-C.</title>
        <authorList>
            <person name="Zheng Z."/>
        </authorList>
    </citation>
    <scope>NUCLEOTIDE SEQUENCE</scope>
    <source>
        <strain evidence="9">ZZ-2019</strain>
        <tissue evidence="9">Adductor muscle</tissue>
    </source>
</reference>
<dbReference type="AlphaFoldDB" id="A0AA89BJJ2"/>
<keyword evidence="10" id="KW-1185">Reference proteome</keyword>
<accession>A0AA89BJJ2</accession>